<dbReference type="Gene3D" id="3.40.50.620">
    <property type="entry name" value="HUPs"/>
    <property type="match status" value="1"/>
</dbReference>
<dbReference type="Pfam" id="PF00582">
    <property type="entry name" value="Usp"/>
    <property type="match status" value="1"/>
</dbReference>
<evidence type="ECO:0000256" key="1">
    <source>
        <dbReference type="ARBA" id="ARBA00008791"/>
    </source>
</evidence>
<dbReference type="PANTHER" id="PTHR46268:SF6">
    <property type="entry name" value="UNIVERSAL STRESS PROTEIN UP12"/>
    <property type="match status" value="1"/>
</dbReference>
<gene>
    <name evidence="3" type="ORF">C491_09319</name>
</gene>
<accession>L9XBJ0</accession>
<dbReference type="EMBL" id="AOIB01000021">
    <property type="protein sequence ID" value="ELY57983.1"/>
    <property type="molecule type" value="Genomic_DNA"/>
</dbReference>
<dbReference type="SUPFAM" id="SSF52402">
    <property type="entry name" value="Adenine nucleotide alpha hydrolases-like"/>
    <property type="match status" value="1"/>
</dbReference>
<dbReference type="eggNOG" id="arCOG02053">
    <property type="taxonomic scope" value="Archaea"/>
</dbReference>
<comment type="similarity">
    <text evidence="1">Belongs to the universal stress protein A family.</text>
</comment>
<proteinExistence type="inferred from homology"/>
<dbReference type="InterPro" id="IPR014729">
    <property type="entry name" value="Rossmann-like_a/b/a_fold"/>
</dbReference>
<evidence type="ECO:0000313" key="4">
    <source>
        <dbReference type="Proteomes" id="UP000011688"/>
    </source>
</evidence>
<name>L9XBJ0_9EURY</name>
<keyword evidence="4" id="KW-1185">Reference proteome</keyword>
<dbReference type="Proteomes" id="UP000011688">
    <property type="component" value="Unassembled WGS sequence"/>
</dbReference>
<comment type="caution">
    <text evidence="3">The sequence shown here is derived from an EMBL/GenBank/DDBJ whole genome shotgun (WGS) entry which is preliminary data.</text>
</comment>
<dbReference type="OrthoDB" id="105697at2157"/>
<dbReference type="CDD" id="cd00293">
    <property type="entry name" value="USP-like"/>
    <property type="match status" value="1"/>
</dbReference>
<dbReference type="PRINTS" id="PR01438">
    <property type="entry name" value="UNVRSLSTRESS"/>
</dbReference>
<sequence>MYERVLFPTDVGEPPERALEAALDIAERYDAELHVLTVVGTTRVSADVETGPALEQAERTGSATVDTLVERLRERGHERTVGAVVHGRPHDGILSYAKNHDIDLIVMGTHGRTGLDRYLVGSVTEKVVRLSDVPVLTVRHRLEA</sequence>
<dbReference type="AlphaFoldDB" id="L9XBJ0"/>
<organism evidence="3 4">
    <name type="scientific">Natronococcus amylolyticus DSM 10524</name>
    <dbReference type="NCBI Taxonomy" id="1227497"/>
    <lineage>
        <taxon>Archaea</taxon>
        <taxon>Methanobacteriati</taxon>
        <taxon>Methanobacteriota</taxon>
        <taxon>Stenosarchaea group</taxon>
        <taxon>Halobacteria</taxon>
        <taxon>Halobacteriales</taxon>
        <taxon>Natrialbaceae</taxon>
        <taxon>Natronococcus</taxon>
    </lineage>
</organism>
<feature type="domain" description="UspA" evidence="2">
    <location>
        <begin position="1"/>
        <end position="139"/>
    </location>
</feature>
<evidence type="ECO:0000259" key="2">
    <source>
        <dbReference type="Pfam" id="PF00582"/>
    </source>
</evidence>
<dbReference type="InterPro" id="IPR006016">
    <property type="entry name" value="UspA"/>
</dbReference>
<evidence type="ECO:0000313" key="3">
    <source>
        <dbReference type="EMBL" id="ELY57983.1"/>
    </source>
</evidence>
<dbReference type="InterPro" id="IPR006015">
    <property type="entry name" value="Universal_stress_UspA"/>
</dbReference>
<dbReference type="PANTHER" id="PTHR46268">
    <property type="entry name" value="STRESS RESPONSE PROTEIN NHAX"/>
    <property type="match status" value="1"/>
</dbReference>
<reference evidence="3 4" key="1">
    <citation type="journal article" date="2014" name="PLoS Genet.">
        <title>Phylogenetically driven sequencing of extremely halophilic archaea reveals strategies for static and dynamic osmo-response.</title>
        <authorList>
            <person name="Becker E.A."/>
            <person name="Seitzer P.M."/>
            <person name="Tritt A."/>
            <person name="Larsen D."/>
            <person name="Krusor M."/>
            <person name="Yao A.I."/>
            <person name="Wu D."/>
            <person name="Madern D."/>
            <person name="Eisen J.A."/>
            <person name="Darling A.E."/>
            <person name="Facciotti M.T."/>
        </authorList>
    </citation>
    <scope>NUCLEOTIDE SEQUENCE [LARGE SCALE GENOMIC DNA]</scope>
    <source>
        <strain evidence="3 4">DSM 10524</strain>
    </source>
</reference>
<protein>
    <submittedName>
        <fullName evidence="3">Stress response protein</fullName>
    </submittedName>
</protein>